<dbReference type="PANTHER" id="PTHR33127">
    <property type="entry name" value="TRANSMEMBRANE PROTEIN"/>
    <property type="match status" value="1"/>
</dbReference>
<dbReference type="SUPFAM" id="SSF81383">
    <property type="entry name" value="F-box domain"/>
    <property type="match status" value="1"/>
</dbReference>
<dbReference type="PANTHER" id="PTHR33127:SF20">
    <property type="entry name" value="F-BOX DOMAIN-CONTAINING PROTEIN"/>
    <property type="match status" value="1"/>
</dbReference>
<organism evidence="3 4">
    <name type="scientific">Prunus armeniaca</name>
    <name type="common">Apricot</name>
    <name type="synonym">Armeniaca vulgaris</name>
    <dbReference type="NCBI Taxonomy" id="36596"/>
    <lineage>
        <taxon>Eukaryota</taxon>
        <taxon>Viridiplantae</taxon>
        <taxon>Streptophyta</taxon>
        <taxon>Embryophyta</taxon>
        <taxon>Tracheophyta</taxon>
        <taxon>Spermatophyta</taxon>
        <taxon>Magnoliopsida</taxon>
        <taxon>eudicotyledons</taxon>
        <taxon>Gunneridae</taxon>
        <taxon>Pentapetalae</taxon>
        <taxon>rosids</taxon>
        <taxon>fabids</taxon>
        <taxon>Rosales</taxon>
        <taxon>Rosaceae</taxon>
        <taxon>Amygdaloideae</taxon>
        <taxon>Amygdaleae</taxon>
        <taxon>Prunus</taxon>
    </lineage>
</organism>
<proteinExistence type="predicted"/>
<dbReference type="Pfam" id="PF00646">
    <property type="entry name" value="F-box"/>
    <property type="match status" value="1"/>
</dbReference>
<evidence type="ECO:0000313" key="4">
    <source>
        <dbReference type="Proteomes" id="UP000507222"/>
    </source>
</evidence>
<gene>
    <name evidence="3" type="ORF">CURHAP_LOCUS34565</name>
</gene>
<dbReference type="Proteomes" id="UP000507222">
    <property type="component" value="Unassembled WGS sequence"/>
</dbReference>
<dbReference type="AlphaFoldDB" id="A0A6J5UXS6"/>
<name>A0A6J5UXS6_PRUAR</name>
<dbReference type="Pfam" id="PF03478">
    <property type="entry name" value="Beta-prop_KIB1-4"/>
    <property type="match status" value="1"/>
</dbReference>
<dbReference type="InterPro" id="IPR001810">
    <property type="entry name" value="F-box_dom"/>
</dbReference>
<reference evidence="3 4" key="1">
    <citation type="submission" date="2020-05" db="EMBL/GenBank/DDBJ databases">
        <authorList>
            <person name="Campoy J."/>
            <person name="Schneeberger K."/>
            <person name="Spophaly S."/>
        </authorList>
    </citation>
    <scope>NUCLEOTIDE SEQUENCE [LARGE SCALE GENOMIC DNA]</scope>
    <source>
        <strain evidence="3">PruArmRojPasFocal</strain>
    </source>
</reference>
<dbReference type="InterPro" id="IPR036047">
    <property type="entry name" value="F-box-like_dom_sf"/>
</dbReference>
<dbReference type="InterPro" id="IPR005174">
    <property type="entry name" value="KIB1-4_b-propeller"/>
</dbReference>
<dbReference type="EMBL" id="CAEKDK010000005">
    <property type="protein sequence ID" value="CAB4281486.1"/>
    <property type="molecule type" value="Genomic_DNA"/>
</dbReference>
<evidence type="ECO:0000259" key="1">
    <source>
        <dbReference type="Pfam" id="PF00646"/>
    </source>
</evidence>
<evidence type="ECO:0000313" key="3">
    <source>
        <dbReference type="EMBL" id="CAB4281486.1"/>
    </source>
</evidence>
<feature type="domain" description="KIB1-4 beta-propeller" evidence="2">
    <location>
        <begin position="82"/>
        <end position="233"/>
    </location>
</feature>
<sequence>MSIGDQMQMQIKQWPPWSDLASNIAERLGPIELLSFQSVCKAWNSASSTASAKIESTPDFEPWFLLYAEDSDHNCQLVTESGKKFSVRLPELDGTTCLASNQGWLLLFKKRGLEGEAVGNCGGASSLFFFRPFSKTKIDLPGCPFLELSDHVAAFSCVPTSRDCTVSVINRVNDYEPKLHLLRRGAKEWFQYDIPCSGFGTINCAVYHTQKQEFYFFDRRDCVLIINTDMKKKLGLPDDVDVSFSTCGTQRKSGDLDSFVYSESISGDRVEESKSRQLKGVWIYPKFFQVPPKEETCEFASSLLFAL</sequence>
<accession>A0A6J5UXS6</accession>
<protein>
    <recommendedName>
        <fullName evidence="5">F-box domain-containing protein</fullName>
    </recommendedName>
</protein>
<feature type="domain" description="F-box" evidence="1">
    <location>
        <begin position="19"/>
        <end position="48"/>
    </location>
</feature>
<evidence type="ECO:0008006" key="5">
    <source>
        <dbReference type="Google" id="ProtNLM"/>
    </source>
</evidence>
<evidence type="ECO:0000259" key="2">
    <source>
        <dbReference type="Pfam" id="PF03478"/>
    </source>
</evidence>